<protein>
    <submittedName>
        <fullName evidence="2">Invasion protein</fullName>
    </submittedName>
</protein>
<name>A0A3N5Y1S8_9ALTE</name>
<gene>
    <name evidence="2" type="ORF">DRW07_06485</name>
</gene>
<dbReference type="Pfam" id="PF04247">
    <property type="entry name" value="SirB"/>
    <property type="match status" value="1"/>
</dbReference>
<dbReference type="OrthoDB" id="5588650at2"/>
<keyword evidence="1" id="KW-0812">Transmembrane</keyword>
<dbReference type="PANTHER" id="PTHR39594">
    <property type="entry name" value="PROTEIN YCHQ"/>
    <property type="match status" value="1"/>
</dbReference>
<feature type="transmembrane region" description="Helical" evidence="1">
    <location>
        <begin position="71"/>
        <end position="91"/>
    </location>
</feature>
<dbReference type="InterPro" id="IPR007360">
    <property type="entry name" value="SirB"/>
</dbReference>
<feature type="transmembrane region" description="Helical" evidence="1">
    <location>
        <begin position="97"/>
        <end position="117"/>
    </location>
</feature>
<dbReference type="PANTHER" id="PTHR39594:SF1">
    <property type="entry name" value="PROTEIN YCHQ"/>
    <property type="match status" value="1"/>
</dbReference>
<proteinExistence type="predicted"/>
<sequence length="124" mass="14060">MYMMAKHLHLTALVLSILLFVARFAMMQMQMQAANNKFMKIAPHIAYTVLVATAVWLCMLLSIYPFTTSWVTFKLLGLIAFIVMGLVAFKWGKTKLMQWVGFLGALAWLAVTAKVAVTKQPLWF</sequence>
<evidence type="ECO:0000256" key="1">
    <source>
        <dbReference type="SAM" id="Phobius"/>
    </source>
</evidence>
<dbReference type="GO" id="GO:0005886">
    <property type="term" value="C:plasma membrane"/>
    <property type="evidence" value="ECO:0007669"/>
    <property type="project" value="TreeGrafter"/>
</dbReference>
<accession>A0A3N5Y1S8</accession>
<keyword evidence="1" id="KW-1133">Transmembrane helix</keyword>
<evidence type="ECO:0000313" key="2">
    <source>
        <dbReference type="EMBL" id="RPJ67180.1"/>
    </source>
</evidence>
<keyword evidence="1" id="KW-0472">Membrane</keyword>
<dbReference type="EMBL" id="RPOK01000002">
    <property type="protein sequence ID" value="RPJ67180.1"/>
    <property type="molecule type" value="Genomic_DNA"/>
</dbReference>
<keyword evidence="3" id="KW-1185">Reference proteome</keyword>
<dbReference type="PIRSF" id="PIRSF005610">
    <property type="entry name" value="SirB"/>
    <property type="match status" value="1"/>
</dbReference>
<evidence type="ECO:0000313" key="3">
    <source>
        <dbReference type="Proteomes" id="UP000275281"/>
    </source>
</evidence>
<reference evidence="2 3" key="1">
    <citation type="submission" date="2018-11" db="EMBL/GenBank/DDBJ databases">
        <authorList>
            <person name="Ye M.-Q."/>
            <person name="Du Z.-J."/>
        </authorList>
    </citation>
    <scope>NUCLEOTIDE SEQUENCE [LARGE SCALE GENOMIC DNA]</scope>
    <source>
        <strain evidence="2 3">U0105</strain>
    </source>
</reference>
<feature type="transmembrane region" description="Helical" evidence="1">
    <location>
        <begin position="43"/>
        <end position="64"/>
    </location>
</feature>
<dbReference type="AlphaFoldDB" id="A0A3N5Y1S8"/>
<organism evidence="2 3">
    <name type="scientific">Alteromonas sediminis</name>
    <dbReference type="NCBI Taxonomy" id="2259342"/>
    <lineage>
        <taxon>Bacteria</taxon>
        <taxon>Pseudomonadati</taxon>
        <taxon>Pseudomonadota</taxon>
        <taxon>Gammaproteobacteria</taxon>
        <taxon>Alteromonadales</taxon>
        <taxon>Alteromonadaceae</taxon>
        <taxon>Alteromonas/Salinimonas group</taxon>
        <taxon>Alteromonas</taxon>
    </lineage>
</organism>
<comment type="caution">
    <text evidence="2">The sequence shown here is derived from an EMBL/GenBank/DDBJ whole genome shotgun (WGS) entry which is preliminary data.</text>
</comment>
<dbReference type="Proteomes" id="UP000275281">
    <property type="component" value="Unassembled WGS sequence"/>
</dbReference>